<feature type="chain" id="PRO_5004560393" description="Entry exclusion lipoprotein TrbK" evidence="1">
    <location>
        <begin position="20"/>
        <end position="78"/>
    </location>
</feature>
<dbReference type="Proteomes" id="UP000015455">
    <property type="component" value="Unassembled WGS sequence"/>
</dbReference>
<dbReference type="RefSeq" id="WP_021250294.1">
    <property type="nucleotide sequence ID" value="NZ_ATJV01000074.1"/>
</dbReference>
<proteinExistence type="predicted"/>
<comment type="caution">
    <text evidence="2">The sequence shown here is derived from an EMBL/GenBank/DDBJ whole genome shotgun (WGS) entry which is preliminary data.</text>
</comment>
<evidence type="ECO:0008006" key="4">
    <source>
        <dbReference type="Google" id="ProtNLM"/>
    </source>
</evidence>
<reference evidence="2 3" key="1">
    <citation type="submission" date="2013-06" db="EMBL/GenBank/DDBJ databases">
        <title>Draft genome sequence of Thauera terpenica.</title>
        <authorList>
            <person name="Liu B."/>
            <person name="Frostegard A.H."/>
            <person name="Shapleigh J.P."/>
        </authorList>
    </citation>
    <scope>NUCLEOTIDE SEQUENCE [LARGE SCALE GENOMIC DNA]</scope>
    <source>
        <strain evidence="2 3">58Eu</strain>
    </source>
</reference>
<keyword evidence="3" id="KW-1185">Reference proteome</keyword>
<dbReference type="STRING" id="1348657.M622_18140"/>
<dbReference type="EMBL" id="ATJV01000074">
    <property type="protein sequence ID" value="EPZ14630.1"/>
    <property type="molecule type" value="Genomic_DNA"/>
</dbReference>
<dbReference type="eggNOG" id="ENOG5034744">
    <property type="taxonomic scope" value="Bacteria"/>
</dbReference>
<organism evidence="2 3">
    <name type="scientific">Thauera terpenica 58Eu</name>
    <dbReference type="NCBI Taxonomy" id="1348657"/>
    <lineage>
        <taxon>Bacteria</taxon>
        <taxon>Pseudomonadati</taxon>
        <taxon>Pseudomonadota</taxon>
        <taxon>Betaproteobacteria</taxon>
        <taxon>Rhodocyclales</taxon>
        <taxon>Zoogloeaceae</taxon>
        <taxon>Thauera</taxon>
    </lineage>
</organism>
<evidence type="ECO:0000313" key="2">
    <source>
        <dbReference type="EMBL" id="EPZ14630.1"/>
    </source>
</evidence>
<protein>
    <recommendedName>
        <fullName evidence="4">Entry exclusion lipoprotein TrbK</fullName>
    </recommendedName>
</protein>
<accession>S9ZBN5</accession>
<gene>
    <name evidence="2" type="ORF">M622_18140</name>
</gene>
<keyword evidence="1" id="KW-0732">Signal</keyword>
<dbReference type="PROSITE" id="PS51257">
    <property type="entry name" value="PROKAR_LIPOPROTEIN"/>
    <property type="match status" value="1"/>
</dbReference>
<dbReference type="PATRIC" id="fig|1348657.5.peg.2890"/>
<name>S9ZBN5_9RHOO</name>
<evidence type="ECO:0000256" key="1">
    <source>
        <dbReference type="SAM" id="SignalP"/>
    </source>
</evidence>
<sequence length="78" mass="8171">MKKGLGLMVVAAVLLSACSDGVPHVEDPHRPVDADGNPIKGTEFIQKYCAGKPTHETCVKVQKAVSSDATKGGLPKGW</sequence>
<dbReference type="AlphaFoldDB" id="S9ZBN5"/>
<feature type="signal peptide" evidence="1">
    <location>
        <begin position="1"/>
        <end position="19"/>
    </location>
</feature>
<evidence type="ECO:0000313" key="3">
    <source>
        <dbReference type="Proteomes" id="UP000015455"/>
    </source>
</evidence>